<evidence type="ECO:0000256" key="3">
    <source>
        <dbReference type="ARBA" id="ARBA00022553"/>
    </source>
</evidence>
<dbReference type="SMART" id="SM00823">
    <property type="entry name" value="PKS_PP"/>
    <property type="match status" value="1"/>
</dbReference>
<gene>
    <name evidence="5" type="ORF">HMI49_20885</name>
</gene>
<sequence>MSNELSKRIANLSPEKRAELLKKMAAQKAATGNVVQGPIPVQDRSRPLPLSFAQQRLWFIDQLQPGSPLYNVPMAVRLEGPLDVALLERALREVVRRHEVLRTTFREDASGPVQVVSPEPALTLERKDLTGSPPEEAWRLAREAAARPFDLAKGPLLRALLLTSAPGEHLLVVVVHHIVSDGWSMTLLVREVALLYGAFARGQPAPLPPLGVQYADFGVWQREWLQGSRLEKQLNYWKQQLAGVPSALELPTDFPRPALRDGRGARHDVLLPRELTDALKVLAQQEGASLYMALLTGWQLLMARYSGQEDVTVGSPMAGRARGEVEGLIGLFVNAQVLRTRVTGRDSFRTLLRQVRETVLGAQEHQELPIERLVEELKPERIPGRTPFFQVMLTYQASFRGAASVEGVKLEAMELDTFSAKFDLTLQVLETDAGLKGYLEYTTDLFTPSTAARMAEHLRVLLQEAVAKPDHHVSSLQLLTGEERQQVLVEWNATRAPFPEACVHSLFEAQVRGAPEALAAVFEGMQLTYAQLDARANQLAHALRQRGVGPEVRVALSVERSLDIVIGLLGILKSGGAWVPVDPLLPRERLAFMLEDSAAQVLVTQQALVDRFPEALRDRALCLDTERSALAEEPTHAPRTGVTPANMAYLLYTSGSTGTPKGTAVEHRSVANLVTHEAVAYGIGPGSRVLQFASLSFDLSVEEVFTTLCNGATLVLAPLEKLMPGAPLPVLLREQHLSVVSLTPAALAATSSEGLPEVRTVISGGEALPADVVARWAPGRRLLNTYGPTEATVIATFGEVSADGNVPAIGKPLANVRVYVLDPHGQPVPVGVRGELHIGGVGVARGYAGRPGLTAERFIPDAFSSTPGARLYRTGDVVRWRADGQLDFVGRIDAQVKVRGFRIELGEVENALRAAPGVKDAVVLAREDAPGDKRLVAYVVGEALDVSALRAHLKQHLPEYMVPAAFVSMEALPLTSNGKVDRKALPAPDAGLLRASHAYEAPVTPLEEKLAALWSEVLRVPTVGRTDNFFELGGHSLLATQLVARLRAALDVELPLRALFEAPTIAALVERLQRVSTGTRLPPLTRTRTEGPQPLSFAQQRLWFLDQLAPDDASYNLPVTLRLLGHLDVESLRRAFEALVARHEALRTTFFEHEGQPFQRIHAPAAWALPVEDLSGLEQSAREAETLRLATQEARQPFHLVHGPLLRTALLKHSTDSHVLLVTMHHIVSDGWSMGVLIRELASLYEAFSGGRAPALPPLPVQYADFALWQRQWLQGETLDAQLGYWKRQLAGAPAALELPTDRPRPPVQSRRGATVPVHFPSELTDALRGLAQREGATPFMLLLSAFQLLLSRYSGQDDISVGSPIAGRTHAEAEGLIGFFVNTLVLRAHVRPEETFRQLLSQVKATTLAAYEHQHVPFEKLVEVLQPSRDLSRSPLFQVMLVLQNAPAEALRVPGMAFQPIPLEGNSSRFDLALTLFEVPQGLTGFLEYSTDLFDASSVQRLMGHFAVLLSSLAARPDARVSSLEMLTASERQQLLVEWNETDVAFPRDTCIHHVVAEQARSAPDSVAVRMRERSVTYAGLDAWAHGLAVQLHAAGVSRGDRVAVLAERSPELVAGLLAILKVGAAYVPVSPGVPSERLAFMLEDSAASVLLTQQHLRPSLPALSARILSVEMEAGAIRQPLPVASVGPEDLAYVIYTSGSTGKPKGVAVHHRALMNLVSWHQRTYSLTPDDST</sequence>
<evidence type="ECO:0000313" key="5">
    <source>
        <dbReference type="EMBL" id="NOK35658.1"/>
    </source>
</evidence>
<dbReference type="InterPro" id="IPR001242">
    <property type="entry name" value="Condensation_dom"/>
</dbReference>
<dbReference type="Gene3D" id="1.10.1200.10">
    <property type="entry name" value="ACP-like"/>
    <property type="match status" value="1"/>
</dbReference>
<dbReference type="RefSeq" id="WP_171436317.1">
    <property type="nucleotide sequence ID" value="NZ_JABFJV010000122.1"/>
</dbReference>
<evidence type="ECO:0000313" key="6">
    <source>
        <dbReference type="Proteomes" id="UP000563426"/>
    </source>
</evidence>
<feature type="non-terminal residue" evidence="5">
    <location>
        <position position="1735"/>
    </location>
</feature>
<dbReference type="FunFam" id="3.40.50.980:FF:000001">
    <property type="entry name" value="Non-ribosomal peptide synthetase"/>
    <property type="match status" value="2"/>
</dbReference>
<dbReference type="Gene3D" id="3.30.559.30">
    <property type="entry name" value="Nonribosomal peptide synthetase, condensation domain"/>
    <property type="match status" value="2"/>
</dbReference>
<evidence type="ECO:0000256" key="2">
    <source>
        <dbReference type="ARBA" id="ARBA00022450"/>
    </source>
</evidence>
<dbReference type="GO" id="GO:0043041">
    <property type="term" value="P:amino acid activation for nonribosomal peptide biosynthetic process"/>
    <property type="evidence" value="ECO:0007669"/>
    <property type="project" value="TreeGrafter"/>
</dbReference>
<name>A0A7Y4KKV5_9BACT</name>
<dbReference type="GO" id="GO:0005829">
    <property type="term" value="C:cytosol"/>
    <property type="evidence" value="ECO:0007669"/>
    <property type="project" value="TreeGrafter"/>
</dbReference>
<dbReference type="GO" id="GO:0072330">
    <property type="term" value="P:monocarboxylic acid biosynthetic process"/>
    <property type="evidence" value="ECO:0007669"/>
    <property type="project" value="UniProtKB-ARBA"/>
</dbReference>
<dbReference type="Proteomes" id="UP000563426">
    <property type="component" value="Unassembled WGS sequence"/>
</dbReference>
<reference evidence="5 6" key="1">
    <citation type="submission" date="2020-05" db="EMBL/GenBank/DDBJ databases">
        <authorList>
            <person name="Whitworth D."/>
        </authorList>
    </citation>
    <scope>NUCLEOTIDE SEQUENCE [LARGE SCALE GENOMIC DNA]</scope>
    <source>
        <strain evidence="5 6">AB043B</strain>
    </source>
</reference>
<dbReference type="InterPro" id="IPR025110">
    <property type="entry name" value="AMP-bd_C"/>
</dbReference>
<feature type="domain" description="Carrier" evidence="4">
    <location>
        <begin position="1001"/>
        <end position="1076"/>
    </location>
</feature>
<dbReference type="FunFam" id="3.40.50.12780:FF:000012">
    <property type="entry name" value="Non-ribosomal peptide synthetase"/>
    <property type="match status" value="1"/>
</dbReference>
<accession>A0A7Y4KKV5</accession>
<dbReference type="EMBL" id="JABFJV010000122">
    <property type="protein sequence ID" value="NOK35658.1"/>
    <property type="molecule type" value="Genomic_DNA"/>
</dbReference>
<keyword evidence="3" id="KW-0597">Phosphoprotein</keyword>
<dbReference type="NCBIfam" id="TIGR01733">
    <property type="entry name" value="AA-adenyl-dom"/>
    <property type="match status" value="1"/>
</dbReference>
<protein>
    <submittedName>
        <fullName evidence="5">Amino acid adenylation domain-containing protein</fullName>
    </submittedName>
</protein>
<dbReference type="Pfam" id="PF00668">
    <property type="entry name" value="Condensation"/>
    <property type="match status" value="2"/>
</dbReference>
<dbReference type="Pfam" id="PF13193">
    <property type="entry name" value="AMP-binding_C"/>
    <property type="match status" value="1"/>
</dbReference>
<dbReference type="InterPro" id="IPR009081">
    <property type="entry name" value="PP-bd_ACP"/>
</dbReference>
<dbReference type="PROSITE" id="PS00455">
    <property type="entry name" value="AMP_BINDING"/>
    <property type="match status" value="2"/>
</dbReference>
<dbReference type="Pfam" id="PF00501">
    <property type="entry name" value="AMP-binding"/>
    <property type="match status" value="2"/>
</dbReference>
<evidence type="ECO:0000259" key="4">
    <source>
        <dbReference type="PROSITE" id="PS50075"/>
    </source>
</evidence>
<dbReference type="SUPFAM" id="SSF47336">
    <property type="entry name" value="ACP-like"/>
    <property type="match status" value="1"/>
</dbReference>
<dbReference type="GO" id="GO:0044550">
    <property type="term" value="P:secondary metabolite biosynthetic process"/>
    <property type="evidence" value="ECO:0007669"/>
    <property type="project" value="UniProtKB-ARBA"/>
</dbReference>
<dbReference type="PROSITE" id="PS50075">
    <property type="entry name" value="CARRIER"/>
    <property type="match status" value="1"/>
</dbReference>
<dbReference type="Gene3D" id="3.30.559.10">
    <property type="entry name" value="Chloramphenicol acetyltransferase-like domain"/>
    <property type="match status" value="2"/>
</dbReference>
<dbReference type="InterPro" id="IPR000873">
    <property type="entry name" value="AMP-dep_synth/lig_dom"/>
</dbReference>
<dbReference type="InterPro" id="IPR020806">
    <property type="entry name" value="PKS_PP-bd"/>
</dbReference>
<organism evidence="5 6">
    <name type="scientific">Corallococcus exercitus</name>
    <dbReference type="NCBI Taxonomy" id="2316736"/>
    <lineage>
        <taxon>Bacteria</taxon>
        <taxon>Pseudomonadati</taxon>
        <taxon>Myxococcota</taxon>
        <taxon>Myxococcia</taxon>
        <taxon>Myxococcales</taxon>
        <taxon>Cystobacterineae</taxon>
        <taxon>Myxococcaceae</taxon>
        <taxon>Corallococcus</taxon>
    </lineage>
</organism>
<keyword evidence="2" id="KW-0596">Phosphopantetheine</keyword>
<comment type="caution">
    <text evidence="5">The sequence shown here is derived from an EMBL/GenBank/DDBJ whole genome shotgun (WGS) entry which is preliminary data.</text>
</comment>
<proteinExistence type="predicted"/>
<dbReference type="PROSITE" id="PS00012">
    <property type="entry name" value="PHOSPHOPANTETHEINE"/>
    <property type="match status" value="1"/>
</dbReference>
<dbReference type="InterPro" id="IPR006162">
    <property type="entry name" value="Ppantetheine_attach_site"/>
</dbReference>
<dbReference type="Pfam" id="PF00550">
    <property type="entry name" value="PP-binding"/>
    <property type="match status" value="1"/>
</dbReference>
<dbReference type="PANTHER" id="PTHR45527">
    <property type="entry name" value="NONRIBOSOMAL PEPTIDE SYNTHETASE"/>
    <property type="match status" value="1"/>
</dbReference>
<dbReference type="InterPro" id="IPR045851">
    <property type="entry name" value="AMP-bd_C_sf"/>
</dbReference>
<dbReference type="FunFam" id="1.10.1200.10:FF:000016">
    <property type="entry name" value="Non-ribosomal peptide synthase"/>
    <property type="match status" value="1"/>
</dbReference>
<evidence type="ECO:0000256" key="1">
    <source>
        <dbReference type="ARBA" id="ARBA00001957"/>
    </source>
</evidence>
<dbReference type="InterPro" id="IPR010071">
    <property type="entry name" value="AA_adenyl_dom"/>
</dbReference>
<dbReference type="Gene3D" id="2.30.38.10">
    <property type="entry name" value="Luciferase, Domain 3"/>
    <property type="match status" value="1"/>
</dbReference>
<dbReference type="InterPro" id="IPR036736">
    <property type="entry name" value="ACP-like_sf"/>
</dbReference>
<dbReference type="InterPro" id="IPR020845">
    <property type="entry name" value="AMP-binding_CS"/>
</dbReference>
<dbReference type="InterPro" id="IPR023213">
    <property type="entry name" value="CAT-like_dom_sf"/>
</dbReference>
<dbReference type="Gene3D" id="3.40.50.980">
    <property type="match status" value="4"/>
</dbReference>
<dbReference type="FunFam" id="3.30.300.30:FF:000010">
    <property type="entry name" value="Enterobactin synthetase component F"/>
    <property type="match status" value="1"/>
</dbReference>
<dbReference type="FunFam" id="2.30.38.10:FF:000001">
    <property type="entry name" value="Non-ribosomal peptide synthetase PvdI"/>
    <property type="match status" value="1"/>
</dbReference>
<dbReference type="GO" id="GO:0031177">
    <property type="term" value="F:phosphopantetheine binding"/>
    <property type="evidence" value="ECO:0007669"/>
    <property type="project" value="InterPro"/>
</dbReference>
<dbReference type="PANTHER" id="PTHR45527:SF1">
    <property type="entry name" value="FATTY ACID SYNTHASE"/>
    <property type="match status" value="1"/>
</dbReference>
<keyword evidence="6" id="KW-1185">Reference proteome</keyword>
<dbReference type="FunFam" id="3.30.559.10:FF:000012">
    <property type="entry name" value="Non-ribosomal peptide synthetase"/>
    <property type="match status" value="2"/>
</dbReference>
<dbReference type="CDD" id="cd19531">
    <property type="entry name" value="LCL_NRPS-like"/>
    <property type="match status" value="2"/>
</dbReference>
<dbReference type="Gene3D" id="3.30.300.30">
    <property type="match status" value="1"/>
</dbReference>
<dbReference type="SUPFAM" id="SSF52777">
    <property type="entry name" value="CoA-dependent acyltransferases"/>
    <property type="match status" value="4"/>
</dbReference>
<dbReference type="CDD" id="cd05930">
    <property type="entry name" value="A_NRPS"/>
    <property type="match status" value="1"/>
</dbReference>
<dbReference type="GO" id="GO:0003824">
    <property type="term" value="F:catalytic activity"/>
    <property type="evidence" value="ECO:0007669"/>
    <property type="project" value="InterPro"/>
</dbReference>
<comment type="cofactor">
    <cofactor evidence="1">
        <name>pantetheine 4'-phosphate</name>
        <dbReference type="ChEBI" id="CHEBI:47942"/>
    </cofactor>
</comment>
<dbReference type="SUPFAM" id="SSF56801">
    <property type="entry name" value="Acetyl-CoA synthetase-like"/>
    <property type="match status" value="2"/>
</dbReference>